<feature type="transmembrane region" description="Helical" evidence="1">
    <location>
        <begin position="121"/>
        <end position="147"/>
    </location>
</feature>
<evidence type="ECO:0008006" key="4">
    <source>
        <dbReference type="Google" id="ProtNLM"/>
    </source>
</evidence>
<keyword evidence="3" id="KW-1185">Reference proteome</keyword>
<reference evidence="3" key="1">
    <citation type="journal article" date="2022" name="ISME J.">
        <title>Genetic and phylogenetic analysis of dissimilatory iodate-reducing bacteria identifies potential niches across the world's oceans.</title>
        <authorList>
            <person name="Reyes-Umana V."/>
            <person name="Henning Z."/>
            <person name="Lee K."/>
            <person name="Barnum T.P."/>
            <person name="Coates J.D."/>
        </authorList>
    </citation>
    <scope>NUCLEOTIDE SEQUENCE [LARGE SCALE GENOMIC DNA]</scope>
    <source>
        <strain evidence="3">IR12</strain>
    </source>
</reference>
<evidence type="ECO:0000256" key="1">
    <source>
        <dbReference type="SAM" id="Phobius"/>
    </source>
</evidence>
<organism evidence="2 3">
    <name type="scientific">Denitromonas iodatirespirans</name>
    <dbReference type="NCBI Taxonomy" id="2795389"/>
    <lineage>
        <taxon>Bacteria</taxon>
        <taxon>Pseudomonadati</taxon>
        <taxon>Pseudomonadota</taxon>
        <taxon>Betaproteobacteria</taxon>
        <taxon>Rhodocyclales</taxon>
        <taxon>Zoogloeaceae</taxon>
        <taxon>Denitromonas</taxon>
    </lineage>
</organism>
<dbReference type="Proteomes" id="UP000694660">
    <property type="component" value="Unassembled WGS sequence"/>
</dbReference>
<proteinExistence type="predicted"/>
<gene>
    <name evidence="2" type="ORF">I8J34_14495</name>
</gene>
<protein>
    <recommendedName>
        <fullName evidence="4">Transmembrane protein</fullName>
    </recommendedName>
</protein>
<keyword evidence="1" id="KW-0472">Membrane</keyword>
<feature type="transmembrane region" description="Helical" evidence="1">
    <location>
        <begin position="64"/>
        <end position="88"/>
    </location>
</feature>
<evidence type="ECO:0000313" key="3">
    <source>
        <dbReference type="Proteomes" id="UP000694660"/>
    </source>
</evidence>
<dbReference type="RefSeq" id="WP_214362336.1">
    <property type="nucleotide sequence ID" value="NZ_JAEKFT010000016.1"/>
</dbReference>
<accession>A0A944DDK6</accession>
<dbReference type="EMBL" id="JAEKFT010000016">
    <property type="protein sequence ID" value="MBT0962387.1"/>
    <property type="molecule type" value="Genomic_DNA"/>
</dbReference>
<feature type="transmembrane region" description="Helical" evidence="1">
    <location>
        <begin position="21"/>
        <end position="41"/>
    </location>
</feature>
<keyword evidence="1" id="KW-0812">Transmembrane</keyword>
<keyword evidence="1" id="KW-1133">Transmembrane helix</keyword>
<name>A0A944DDK6_DENI1</name>
<sequence length="148" mass="16350">MVSSSVGSEGVNVPLFAKYEYYFAAGSFLAGVVFFCAPLFFQDNPYALFALVYGFWESITSIDFIGKAILVAYCFFGAIAVAVATAWLPRLSDDSRFKFPCADEIGLYVVESKSIKNKIGVFLYVWVVLPVQFLGIFFACGLVASMFR</sequence>
<dbReference type="AlphaFoldDB" id="A0A944DDK6"/>
<comment type="caution">
    <text evidence="2">The sequence shown here is derived from an EMBL/GenBank/DDBJ whole genome shotgun (WGS) entry which is preliminary data.</text>
</comment>
<evidence type="ECO:0000313" key="2">
    <source>
        <dbReference type="EMBL" id="MBT0962387.1"/>
    </source>
</evidence>